<protein>
    <submittedName>
        <fullName evidence="2">DUF4153 domain-containing protein</fullName>
    </submittedName>
</protein>
<feature type="transmembrane region" description="Helical" evidence="1">
    <location>
        <begin position="42"/>
        <end position="63"/>
    </location>
</feature>
<keyword evidence="1" id="KW-0472">Membrane</keyword>
<feature type="transmembrane region" description="Helical" evidence="1">
    <location>
        <begin position="349"/>
        <end position="369"/>
    </location>
</feature>
<keyword evidence="1" id="KW-0812">Transmembrane</keyword>
<dbReference type="Pfam" id="PF13687">
    <property type="entry name" value="DUF4153"/>
    <property type="match status" value="1"/>
</dbReference>
<dbReference type="RefSeq" id="WP_158979096.1">
    <property type="nucleotide sequence ID" value="NZ_WSFO01000005.1"/>
</dbReference>
<dbReference type="AlphaFoldDB" id="A0A6A4RAH3"/>
<feature type="transmembrane region" description="Helical" evidence="1">
    <location>
        <begin position="246"/>
        <end position="266"/>
    </location>
</feature>
<name>A0A6A4RAH3_9RHOB</name>
<reference evidence="2 3" key="1">
    <citation type="submission" date="2019-12" db="EMBL/GenBank/DDBJ databases">
        <authorList>
            <person name="Zhang Y.-J."/>
        </authorList>
    </citation>
    <scope>NUCLEOTIDE SEQUENCE [LARGE SCALE GENOMIC DNA]</scope>
    <source>
        <strain evidence="2 3">H18S-6</strain>
    </source>
</reference>
<feature type="transmembrane region" description="Helical" evidence="1">
    <location>
        <begin position="316"/>
        <end position="337"/>
    </location>
</feature>
<keyword evidence="1" id="KW-1133">Transmembrane helix</keyword>
<comment type="caution">
    <text evidence="2">The sequence shown here is derived from an EMBL/GenBank/DDBJ whole genome shotgun (WGS) entry which is preliminary data.</text>
</comment>
<feature type="transmembrane region" description="Helical" evidence="1">
    <location>
        <begin position="144"/>
        <end position="163"/>
    </location>
</feature>
<feature type="transmembrane region" description="Helical" evidence="1">
    <location>
        <begin position="70"/>
        <end position="89"/>
    </location>
</feature>
<dbReference type="InterPro" id="IPR025291">
    <property type="entry name" value="DUF4153"/>
</dbReference>
<feature type="transmembrane region" description="Helical" evidence="1">
    <location>
        <begin position="286"/>
        <end position="304"/>
    </location>
</feature>
<sequence length="591" mass="64918">MSLNAAVELSKNRAILFGLGFVSGLALWQLSEHWDNTALPPWLLLALLSFIGSYSSVALALCGPVSVLRALGGALVLSVPFTALTSLAGRRYELATGILDQPVPISVSILVLLLATPFQIVGLQNRPAWRSYTALFEAAWALTIRYLSAWVFVGLFWVLMFLSDALLSLVEVKVIDWITDEEWLVFGLTGGVLGLAMAVVFELRAAVSPFLLLRLLRLLVLPVLAVVAVFLIAIPLRGLSQLFGDFSAAATLMSVAMVMITLIAVVLERDDARMRESVTISISTQYLAVLLPFVTGLAAWSIWLRISDYGWTPDRVLAACVCAVLLSYGVLYPLAVLRRTGWEERIRRVNVSLALVTIAISAALLTPLLNPDKIAASSQVQRYLDGRLSLDKFPIAQLEHDWGRAGQEALKALEDSPESQSPELIRRLQDFRSADNRWAFERGVTSEKLEGLKAELVEKLPMFPEGETLNIEDLEGLEQYDLSLWLTGCDLPVSNGRPGCVLIIDQFDLNSDRQGMLLYRNSHDALTVKTRFLTFATQGLALSKEAQVLAGQARPRLNTMAIEQIFSGEYSVGPSSLRALHVGGREITTRP</sequence>
<feature type="transmembrane region" description="Helical" evidence="1">
    <location>
        <begin position="101"/>
        <end position="123"/>
    </location>
</feature>
<evidence type="ECO:0000256" key="1">
    <source>
        <dbReference type="SAM" id="Phobius"/>
    </source>
</evidence>
<organism evidence="2 3">
    <name type="scientific">Parasedimentitalea maritima</name>
    <dbReference type="NCBI Taxonomy" id="2578117"/>
    <lineage>
        <taxon>Bacteria</taxon>
        <taxon>Pseudomonadati</taxon>
        <taxon>Pseudomonadota</taxon>
        <taxon>Alphaproteobacteria</taxon>
        <taxon>Rhodobacterales</taxon>
        <taxon>Paracoccaceae</taxon>
        <taxon>Parasedimentitalea</taxon>
    </lineage>
</organism>
<feature type="transmembrane region" description="Helical" evidence="1">
    <location>
        <begin position="183"/>
        <end position="203"/>
    </location>
</feature>
<dbReference type="EMBL" id="WSFO01000005">
    <property type="protein sequence ID" value="KAE9629958.1"/>
    <property type="molecule type" value="Genomic_DNA"/>
</dbReference>
<feature type="transmembrane region" description="Helical" evidence="1">
    <location>
        <begin position="12"/>
        <end position="30"/>
    </location>
</feature>
<gene>
    <name evidence="2" type="ORF">GP644_09695</name>
</gene>
<evidence type="ECO:0000313" key="2">
    <source>
        <dbReference type="EMBL" id="KAE9629958.1"/>
    </source>
</evidence>
<proteinExistence type="predicted"/>
<accession>A0A6A4RAH3</accession>
<dbReference type="Proteomes" id="UP000441586">
    <property type="component" value="Unassembled WGS sequence"/>
</dbReference>
<evidence type="ECO:0000313" key="3">
    <source>
        <dbReference type="Proteomes" id="UP000441586"/>
    </source>
</evidence>
<feature type="transmembrane region" description="Helical" evidence="1">
    <location>
        <begin position="215"/>
        <end position="234"/>
    </location>
</feature>